<feature type="region of interest" description="Disordered" evidence="4">
    <location>
        <begin position="337"/>
        <end position="363"/>
    </location>
</feature>
<feature type="domain" description="PDZ" evidence="5">
    <location>
        <begin position="4"/>
        <end position="86"/>
    </location>
</feature>
<dbReference type="SMART" id="SM00228">
    <property type="entry name" value="PDZ"/>
    <property type="match status" value="1"/>
</dbReference>
<keyword evidence="3" id="KW-0440">LIM domain</keyword>
<dbReference type="GO" id="GO:0030018">
    <property type="term" value="C:Z disc"/>
    <property type="evidence" value="ECO:0007669"/>
    <property type="project" value="TreeGrafter"/>
</dbReference>
<dbReference type="GO" id="GO:0051371">
    <property type="term" value="F:muscle alpha-actinin binding"/>
    <property type="evidence" value="ECO:0007669"/>
    <property type="project" value="TreeGrafter"/>
</dbReference>
<dbReference type="InterPro" id="IPR036034">
    <property type="entry name" value="PDZ_sf"/>
</dbReference>
<name>A0AAN7ZGW3_9COLE</name>
<dbReference type="GO" id="GO:0061061">
    <property type="term" value="P:muscle structure development"/>
    <property type="evidence" value="ECO:0007669"/>
    <property type="project" value="TreeGrafter"/>
</dbReference>
<dbReference type="InterPro" id="IPR001478">
    <property type="entry name" value="PDZ"/>
</dbReference>
<evidence type="ECO:0000256" key="3">
    <source>
        <dbReference type="ARBA" id="ARBA00023038"/>
    </source>
</evidence>
<evidence type="ECO:0000313" key="6">
    <source>
        <dbReference type="EMBL" id="KAK5646145.1"/>
    </source>
</evidence>
<reference evidence="6 7" key="1">
    <citation type="journal article" date="2024" name="Insects">
        <title>An Improved Chromosome-Level Genome Assembly of the Firefly Pyrocoelia pectoralis.</title>
        <authorList>
            <person name="Fu X."/>
            <person name="Meyer-Rochow V.B."/>
            <person name="Ballantyne L."/>
            <person name="Zhu X."/>
        </authorList>
    </citation>
    <scope>NUCLEOTIDE SEQUENCE [LARGE SCALE GENOMIC DNA]</scope>
    <source>
        <strain evidence="6">XCY_ONT2</strain>
    </source>
</reference>
<dbReference type="PROSITE" id="PS50106">
    <property type="entry name" value="PDZ"/>
    <property type="match status" value="1"/>
</dbReference>
<keyword evidence="3" id="KW-0862">Zinc</keyword>
<dbReference type="PANTHER" id="PTHR24214:SF38">
    <property type="entry name" value="PDZ AND LIM DOMAIN PROTEIN ZASP-RELATED"/>
    <property type="match status" value="1"/>
</dbReference>
<evidence type="ECO:0000259" key="5">
    <source>
        <dbReference type="PROSITE" id="PS50106"/>
    </source>
</evidence>
<protein>
    <recommendedName>
        <fullName evidence="5">PDZ domain-containing protein</fullName>
    </recommendedName>
</protein>
<keyword evidence="2" id="KW-0963">Cytoplasm</keyword>
<sequence length="507" mass="58195">MAIELKFHKTDNTPWGFRLTGGADCDIPLTVIKVVGDSIADRSGLQVSDVVVRINDKPTANCTHAEAHELILEDEDDLIFAVRRNDVTLMDLNNLAWAYESRRFVSFQPLILHVNWQVMEEQRKDDEMELKERQWSSFLQKPQRPIIIPKPKRIEQSKAPAYQVIIKKQKRKNDAIIDTLTVSLLGILIVNSMVREILQDTQTDAIPEDVTREESPQTVNIASESDDLDECRDLENVEYIEQLDESAQNIDEEGDEGNNKNDDEVATEIEEEEEEVEDQLIQVQMQLEALAQLPSSIQDTLDAVTKQLCKILNATTSRTEEVCSGIQEENNIDITQKEDNFEPTDSLDISERGSNFNDEDNTEVEIISNEYEYDHDLEEEINEEEQSHQRRLEQRPTNPLAPVQRPIILPGGRRWSQPDDALPTRKKKSGMSDEKICETLDLYSETIVGHTMGINFLKYQPPPKNLDYLQKSEVYKLIHDMEPPARGIATRPGRVASEQDYYEKVRY</sequence>
<feature type="region of interest" description="Disordered" evidence="4">
    <location>
        <begin position="246"/>
        <end position="267"/>
    </location>
</feature>
<dbReference type="Pfam" id="PF00595">
    <property type="entry name" value="PDZ"/>
    <property type="match status" value="1"/>
</dbReference>
<proteinExistence type="predicted"/>
<dbReference type="GO" id="GO:0003779">
    <property type="term" value="F:actin binding"/>
    <property type="evidence" value="ECO:0007669"/>
    <property type="project" value="TreeGrafter"/>
</dbReference>
<feature type="region of interest" description="Disordered" evidence="4">
    <location>
        <begin position="381"/>
        <end position="430"/>
    </location>
</feature>
<evidence type="ECO:0000313" key="7">
    <source>
        <dbReference type="Proteomes" id="UP001329430"/>
    </source>
</evidence>
<evidence type="ECO:0000256" key="4">
    <source>
        <dbReference type="SAM" id="MobiDB-lite"/>
    </source>
</evidence>
<comment type="caution">
    <text evidence="6">The sequence shown here is derived from an EMBL/GenBank/DDBJ whole genome shotgun (WGS) entry which is preliminary data.</text>
</comment>
<dbReference type="PANTHER" id="PTHR24214">
    <property type="entry name" value="PDZ AND LIM DOMAIN PROTEIN ZASP"/>
    <property type="match status" value="1"/>
</dbReference>
<dbReference type="GO" id="GO:0030036">
    <property type="term" value="P:actin cytoskeleton organization"/>
    <property type="evidence" value="ECO:0007669"/>
    <property type="project" value="TreeGrafter"/>
</dbReference>
<dbReference type="AlphaFoldDB" id="A0AAN7ZGW3"/>
<organism evidence="6 7">
    <name type="scientific">Pyrocoelia pectoralis</name>
    <dbReference type="NCBI Taxonomy" id="417401"/>
    <lineage>
        <taxon>Eukaryota</taxon>
        <taxon>Metazoa</taxon>
        <taxon>Ecdysozoa</taxon>
        <taxon>Arthropoda</taxon>
        <taxon>Hexapoda</taxon>
        <taxon>Insecta</taxon>
        <taxon>Pterygota</taxon>
        <taxon>Neoptera</taxon>
        <taxon>Endopterygota</taxon>
        <taxon>Coleoptera</taxon>
        <taxon>Polyphaga</taxon>
        <taxon>Elateriformia</taxon>
        <taxon>Elateroidea</taxon>
        <taxon>Lampyridae</taxon>
        <taxon>Lampyrinae</taxon>
        <taxon>Pyrocoelia</taxon>
    </lineage>
</organism>
<dbReference type="FunFam" id="2.30.42.10:FF:000055">
    <property type="entry name" value="PDZ and LIM domain protein 3"/>
    <property type="match status" value="1"/>
</dbReference>
<gene>
    <name evidence="6" type="ORF">RI129_004609</name>
</gene>
<dbReference type="SUPFAM" id="SSF50156">
    <property type="entry name" value="PDZ domain-like"/>
    <property type="match status" value="1"/>
</dbReference>
<comment type="subcellular location">
    <subcellularLocation>
        <location evidence="1">Cytoplasm</location>
    </subcellularLocation>
</comment>
<dbReference type="EMBL" id="JAVRBK010000003">
    <property type="protein sequence ID" value="KAK5646145.1"/>
    <property type="molecule type" value="Genomic_DNA"/>
</dbReference>
<dbReference type="InterPro" id="IPR050604">
    <property type="entry name" value="PDZ-LIM_domain"/>
</dbReference>
<keyword evidence="7" id="KW-1185">Reference proteome</keyword>
<dbReference type="GO" id="GO:0031941">
    <property type="term" value="C:filamentous actin"/>
    <property type="evidence" value="ECO:0007669"/>
    <property type="project" value="TreeGrafter"/>
</dbReference>
<feature type="compositionally biased region" description="Basic and acidic residues" evidence="4">
    <location>
        <begin position="385"/>
        <end position="394"/>
    </location>
</feature>
<feature type="compositionally biased region" description="Acidic residues" evidence="4">
    <location>
        <begin position="246"/>
        <end position="256"/>
    </location>
</feature>
<dbReference type="Proteomes" id="UP001329430">
    <property type="component" value="Chromosome 3"/>
</dbReference>
<evidence type="ECO:0000256" key="2">
    <source>
        <dbReference type="ARBA" id="ARBA00022490"/>
    </source>
</evidence>
<keyword evidence="3" id="KW-0479">Metal-binding</keyword>
<dbReference type="GO" id="GO:0005912">
    <property type="term" value="C:adherens junction"/>
    <property type="evidence" value="ECO:0007669"/>
    <property type="project" value="TreeGrafter"/>
</dbReference>
<dbReference type="GO" id="GO:0001725">
    <property type="term" value="C:stress fiber"/>
    <property type="evidence" value="ECO:0007669"/>
    <property type="project" value="TreeGrafter"/>
</dbReference>
<accession>A0AAN7ZGW3</accession>
<evidence type="ECO:0000256" key="1">
    <source>
        <dbReference type="ARBA" id="ARBA00004496"/>
    </source>
</evidence>
<dbReference type="Gene3D" id="2.30.42.10">
    <property type="match status" value="1"/>
</dbReference>